<dbReference type="InterPro" id="IPR036397">
    <property type="entry name" value="RNaseH_sf"/>
</dbReference>
<dbReference type="GO" id="GO:0006313">
    <property type="term" value="P:DNA transposition"/>
    <property type="evidence" value="ECO:0007669"/>
    <property type="project" value="InterPro"/>
</dbReference>
<dbReference type="PROSITE" id="PS50994">
    <property type="entry name" value="INTEGRASE"/>
    <property type="match status" value="1"/>
</dbReference>
<dbReference type="InterPro" id="IPR001584">
    <property type="entry name" value="Integrase_cat-core"/>
</dbReference>
<evidence type="ECO:0000313" key="4">
    <source>
        <dbReference type="Proteomes" id="UP000297739"/>
    </source>
</evidence>
<dbReference type="InterPro" id="IPR002514">
    <property type="entry name" value="Transposase_8"/>
</dbReference>
<accession>A0A4Z0PE89</accession>
<protein>
    <submittedName>
        <fullName evidence="3">IS3 family transposase</fullName>
    </submittedName>
</protein>
<dbReference type="OrthoDB" id="930609at2"/>
<feature type="non-terminal residue" evidence="3">
    <location>
        <position position="352"/>
    </location>
</feature>
<dbReference type="PANTHER" id="PTHR47515">
    <property type="entry name" value="LOW CALCIUM RESPONSE LOCUS PROTEIN T"/>
    <property type="match status" value="1"/>
</dbReference>
<dbReference type="GO" id="GO:0004803">
    <property type="term" value="F:transposase activity"/>
    <property type="evidence" value="ECO:0007669"/>
    <property type="project" value="InterPro"/>
</dbReference>
<proteinExistence type="predicted"/>
<dbReference type="SUPFAM" id="SSF46689">
    <property type="entry name" value="Homeodomain-like"/>
    <property type="match status" value="1"/>
</dbReference>
<dbReference type="EMBL" id="SRLD01000106">
    <property type="protein sequence ID" value="TGE11344.1"/>
    <property type="molecule type" value="Genomic_DNA"/>
</dbReference>
<dbReference type="Pfam" id="PF01527">
    <property type="entry name" value="HTH_Tnp_1"/>
    <property type="match status" value="1"/>
</dbReference>
<dbReference type="NCBIfam" id="NF033516">
    <property type="entry name" value="transpos_IS3"/>
    <property type="match status" value="1"/>
</dbReference>
<comment type="caution">
    <text evidence="3">The sequence shown here is derived from an EMBL/GenBank/DDBJ whole genome shotgun (WGS) entry which is preliminary data.</text>
</comment>
<dbReference type="Pfam" id="PF13683">
    <property type="entry name" value="rve_3"/>
    <property type="match status" value="1"/>
</dbReference>
<dbReference type="SUPFAM" id="SSF53098">
    <property type="entry name" value="Ribonuclease H-like"/>
    <property type="match status" value="1"/>
</dbReference>
<dbReference type="InterPro" id="IPR012337">
    <property type="entry name" value="RNaseH-like_sf"/>
</dbReference>
<dbReference type="AlphaFoldDB" id="A0A4Z0PE89"/>
<gene>
    <name evidence="3" type="ORF">E5J99_20935</name>
</gene>
<feature type="coiled-coil region" evidence="1">
    <location>
        <begin position="49"/>
        <end position="79"/>
    </location>
</feature>
<dbReference type="RefSeq" id="WP_135499748.1">
    <property type="nucleotide sequence ID" value="NZ_SRLD01000106.1"/>
</dbReference>
<reference evidence="3 4" key="1">
    <citation type="submission" date="2019-04" db="EMBL/GenBank/DDBJ databases">
        <authorList>
            <person name="Feng G."/>
            <person name="Zhang J."/>
            <person name="Zhu H."/>
        </authorList>
    </citation>
    <scope>NUCLEOTIDE SEQUENCE [LARGE SCALE GENOMIC DNA]</scope>
    <source>
        <strain evidence="3 4">JCM 17223</strain>
    </source>
</reference>
<dbReference type="GO" id="GO:0003677">
    <property type="term" value="F:DNA binding"/>
    <property type="evidence" value="ECO:0007669"/>
    <property type="project" value="InterPro"/>
</dbReference>
<evidence type="ECO:0000259" key="2">
    <source>
        <dbReference type="PROSITE" id="PS50994"/>
    </source>
</evidence>
<sequence>MKRSRFSEAQIIGILRQQGQGQILAQICREHGISEPTFYQWKSKYGGLEVTELQRLKHLEEENRRLKQLVADLSLENQVVKEVPAKKVVAPAERRAVAQQAVARGLSQRRACALVGLARASYVTPPGRGEQYTGSASEAVVVAALLAVVKRHAGWGFWKYHHRLRKDGLLVNHKRLWRLYQAHHLQLNRRRKKRRLPERIKQPLTVPEQPNQCWSMDFMSDALTDGRRFRTLNVVEDWNREVLGIEVDFSLPAARVVRLLAQLVERHGPPARLRVDNGPELISHVLQHWCGQQGIVLHWIQPASPTQNAYVERFNGSFRRELLNGYLFATLQQVREHCRLWQYDYNHLRPHQ</sequence>
<name>A0A4Z0PE89_9BACT</name>
<dbReference type="InterPro" id="IPR009057">
    <property type="entry name" value="Homeodomain-like_sf"/>
</dbReference>
<feature type="domain" description="Integrase catalytic" evidence="2">
    <location>
        <begin position="206"/>
        <end position="352"/>
    </location>
</feature>
<evidence type="ECO:0000256" key="1">
    <source>
        <dbReference type="SAM" id="Coils"/>
    </source>
</evidence>
<evidence type="ECO:0000313" key="3">
    <source>
        <dbReference type="EMBL" id="TGE11344.1"/>
    </source>
</evidence>
<dbReference type="Proteomes" id="UP000297739">
    <property type="component" value="Unassembled WGS sequence"/>
</dbReference>
<organism evidence="3 4">
    <name type="scientific">Hymenobacter elongatus</name>
    <dbReference type="NCBI Taxonomy" id="877208"/>
    <lineage>
        <taxon>Bacteria</taxon>
        <taxon>Pseudomonadati</taxon>
        <taxon>Bacteroidota</taxon>
        <taxon>Cytophagia</taxon>
        <taxon>Cytophagales</taxon>
        <taxon>Hymenobacteraceae</taxon>
        <taxon>Hymenobacter</taxon>
    </lineage>
</organism>
<dbReference type="Gene3D" id="3.30.420.10">
    <property type="entry name" value="Ribonuclease H-like superfamily/Ribonuclease H"/>
    <property type="match status" value="1"/>
</dbReference>
<dbReference type="PANTHER" id="PTHR47515:SF2">
    <property type="entry name" value="INTEGRASE CORE DOMAIN PROTEIN"/>
    <property type="match status" value="1"/>
</dbReference>
<keyword evidence="1" id="KW-0175">Coiled coil</keyword>
<keyword evidence="4" id="KW-1185">Reference proteome</keyword>
<dbReference type="GO" id="GO:0015074">
    <property type="term" value="P:DNA integration"/>
    <property type="evidence" value="ECO:0007669"/>
    <property type="project" value="InterPro"/>
</dbReference>
<dbReference type="InterPro" id="IPR048020">
    <property type="entry name" value="Transpos_IS3"/>
</dbReference>